<keyword evidence="3 10" id="KW-0378">Hydrolase</keyword>
<keyword evidence="5 10" id="KW-0067">ATP-binding</keyword>
<reference evidence="13" key="1">
    <citation type="submission" date="2022-09" db="EMBL/GenBank/DDBJ databases">
        <title>Intensive care unit water sources are persistently colonized with multi-drug resistant bacteria and are the site of extensive horizontal gene transfer of antibiotic resistance genes.</title>
        <authorList>
            <person name="Diorio-Toth L."/>
        </authorList>
    </citation>
    <scope>NUCLEOTIDE SEQUENCE</scope>
    <source>
        <strain evidence="13">GD03885</strain>
    </source>
</reference>
<evidence type="ECO:0000256" key="8">
    <source>
        <dbReference type="ARBA" id="ARBA00034808"/>
    </source>
</evidence>
<comment type="similarity">
    <text evidence="1">Belongs to the helicase family. UvrD subfamily.</text>
</comment>
<evidence type="ECO:0000256" key="6">
    <source>
        <dbReference type="ARBA" id="ARBA00023235"/>
    </source>
</evidence>
<dbReference type="RefSeq" id="WP_262470619.1">
    <property type="nucleotide sequence ID" value="NZ_JAHPQJ010000023.1"/>
</dbReference>
<accession>A0AA42M8F7</accession>
<sequence>MSLASLIDELNPQQKQAATTESQHSLVLAGAGCGKTKTIVARAAYLIDQGIPANQIQILTFTRRSASEIVARVELALGEQAKGLRASTFHTFCMYLLRRVPKAFGLEQFSIIDRDDQVMMFRLIRGKDDKKNPNQLPKPQELCDLYSFARNTRQKLSDALEKQHPEHLAFKDQIAEIMKEYETRKRARSFLDYDDILAIVASALDQSDGLADYVASLCKHMLVDEMQDTNPLQWTLLEPLKDKVSLFCVGDDAQSIYGFRGADFENIHHFKDRVPNAQVFKLEQNYRSTQEILDLSNWLLDQSEIQYNKRLDAHRGEGVKPRMHIFPNEFDEAKWIAIDIKERHYLQGSKWSDHMVLVRSSFAARHIEAACIAANVPYRFIGGMKLLETAHVKDLLSLLRVIANPLDDIAWMRFLTLWNGVGDVGASRLAQQLLLEPEFDLIFDKLEKFGRIPAETLLIMKQMTVLKQEVQACVGLGIQAIEAQLAENYKKDWNRRQGDFELVKQLASKHTQLSEFLEEYVLDPVSISEIERQSDSDVVTLITIHSAKGTEQKVCYVVNVTPGQYPHARAQGDFNDVEEERRVLYVALTRAQNELILTKQNLSLWARDVIDEQGRKVESYFLNDLTRNLCSMETHHKPRQQTVKSALIERQSINLDFGINLD</sequence>
<evidence type="ECO:0000259" key="11">
    <source>
        <dbReference type="PROSITE" id="PS51198"/>
    </source>
</evidence>
<dbReference type="PROSITE" id="PS51217">
    <property type="entry name" value="UVRD_HELICASE_CTER"/>
    <property type="match status" value="1"/>
</dbReference>
<dbReference type="EC" id="5.6.2.4" evidence="8"/>
<dbReference type="GO" id="GO:0000725">
    <property type="term" value="P:recombinational repair"/>
    <property type="evidence" value="ECO:0007669"/>
    <property type="project" value="TreeGrafter"/>
</dbReference>
<evidence type="ECO:0000256" key="7">
    <source>
        <dbReference type="ARBA" id="ARBA00034617"/>
    </source>
</evidence>
<proteinExistence type="inferred from homology"/>
<dbReference type="InterPro" id="IPR027417">
    <property type="entry name" value="P-loop_NTPase"/>
</dbReference>
<keyword evidence="2 10" id="KW-0547">Nucleotide-binding</keyword>
<dbReference type="InterPro" id="IPR014016">
    <property type="entry name" value="UvrD-like_ATP-bd"/>
</dbReference>
<dbReference type="Gene3D" id="1.10.10.160">
    <property type="match status" value="1"/>
</dbReference>
<comment type="catalytic activity">
    <reaction evidence="7">
        <text>Couples ATP hydrolysis with the unwinding of duplex DNA by translocating in the 3'-5' direction.</text>
        <dbReference type="EC" id="5.6.2.4"/>
    </reaction>
</comment>
<dbReference type="InterPro" id="IPR000212">
    <property type="entry name" value="DNA_helicase_UvrD/REP"/>
</dbReference>
<dbReference type="InterPro" id="IPR014017">
    <property type="entry name" value="DNA_helicase_UvrD-like_C"/>
</dbReference>
<keyword evidence="6" id="KW-0413">Isomerase</keyword>
<dbReference type="Proteomes" id="UP001160116">
    <property type="component" value="Unassembled WGS sequence"/>
</dbReference>
<dbReference type="Pfam" id="PF13361">
    <property type="entry name" value="UvrD_C"/>
    <property type="match status" value="2"/>
</dbReference>
<protein>
    <recommendedName>
        <fullName evidence="8">DNA 3'-5' helicase</fullName>
        <ecNumber evidence="8">5.6.2.4</ecNumber>
    </recommendedName>
</protein>
<evidence type="ECO:0000313" key="13">
    <source>
        <dbReference type="EMBL" id="MDH0825690.1"/>
    </source>
</evidence>
<evidence type="ECO:0000256" key="10">
    <source>
        <dbReference type="PROSITE-ProRule" id="PRU00560"/>
    </source>
</evidence>
<dbReference type="GO" id="GO:0003677">
    <property type="term" value="F:DNA binding"/>
    <property type="evidence" value="ECO:0007669"/>
    <property type="project" value="InterPro"/>
</dbReference>
<gene>
    <name evidence="13" type="ORF">N5C97_04105</name>
</gene>
<name>A0AA42M8F7_ACIJO</name>
<feature type="domain" description="UvrD-like helicase C-terminal" evidence="12">
    <location>
        <begin position="290"/>
        <end position="549"/>
    </location>
</feature>
<dbReference type="PANTHER" id="PTHR11070:SF3">
    <property type="entry name" value="DNA 3'-5' HELICASE"/>
    <property type="match status" value="1"/>
</dbReference>
<dbReference type="Pfam" id="PF00580">
    <property type="entry name" value="UvrD-helicase"/>
    <property type="match status" value="1"/>
</dbReference>
<organism evidence="13 14">
    <name type="scientific">Acinetobacter johnsonii</name>
    <dbReference type="NCBI Taxonomy" id="40214"/>
    <lineage>
        <taxon>Bacteria</taxon>
        <taxon>Pseudomonadati</taxon>
        <taxon>Pseudomonadota</taxon>
        <taxon>Gammaproteobacteria</taxon>
        <taxon>Moraxellales</taxon>
        <taxon>Moraxellaceae</taxon>
        <taxon>Acinetobacter</taxon>
    </lineage>
</organism>
<evidence type="ECO:0000313" key="14">
    <source>
        <dbReference type="Proteomes" id="UP001160116"/>
    </source>
</evidence>
<comment type="catalytic activity">
    <reaction evidence="9">
        <text>ATP + H2O = ADP + phosphate + H(+)</text>
        <dbReference type="Rhea" id="RHEA:13065"/>
        <dbReference type="ChEBI" id="CHEBI:15377"/>
        <dbReference type="ChEBI" id="CHEBI:15378"/>
        <dbReference type="ChEBI" id="CHEBI:30616"/>
        <dbReference type="ChEBI" id="CHEBI:43474"/>
        <dbReference type="ChEBI" id="CHEBI:456216"/>
        <dbReference type="EC" id="5.6.2.4"/>
    </reaction>
</comment>
<dbReference type="GO" id="GO:0016787">
    <property type="term" value="F:hydrolase activity"/>
    <property type="evidence" value="ECO:0007669"/>
    <property type="project" value="UniProtKB-UniRule"/>
</dbReference>
<feature type="binding site" evidence="10">
    <location>
        <begin position="29"/>
        <end position="36"/>
    </location>
    <ligand>
        <name>ATP</name>
        <dbReference type="ChEBI" id="CHEBI:30616"/>
    </ligand>
</feature>
<dbReference type="EMBL" id="JAOCCL010000007">
    <property type="protein sequence ID" value="MDH0825690.1"/>
    <property type="molecule type" value="Genomic_DNA"/>
</dbReference>
<evidence type="ECO:0000256" key="1">
    <source>
        <dbReference type="ARBA" id="ARBA00009922"/>
    </source>
</evidence>
<evidence type="ECO:0000256" key="4">
    <source>
        <dbReference type="ARBA" id="ARBA00022806"/>
    </source>
</evidence>
<dbReference type="Gene3D" id="3.40.50.300">
    <property type="entry name" value="P-loop containing nucleotide triphosphate hydrolases"/>
    <property type="match status" value="2"/>
</dbReference>
<feature type="domain" description="UvrD-like helicase ATP-binding" evidence="11">
    <location>
        <begin position="8"/>
        <end position="289"/>
    </location>
</feature>
<evidence type="ECO:0000256" key="3">
    <source>
        <dbReference type="ARBA" id="ARBA00022801"/>
    </source>
</evidence>
<evidence type="ECO:0000259" key="12">
    <source>
        <dbReference type="PROSITE" id="PS51217"/>
    </source>
</evidence>
<dbReference type="Gene3D" id="1.10.486.10">
    <property type="entry name" value="PCRA, domain 4"/>
    <property type="match status" value="1"/>
</dbReference>
<dbReference type="CDD" id="cd17932">
    <property type="entry name" value="DEXQc_UvrD"/>
    <property type="match status" value="1"/>
</dbReference>
<dbReference type="PANTHER" id="PTHR11070">
    <property type="entry name" value="UVRD / RECB / PCRA DNA HELICASE FAMILY MEMBER"/>
    <property type="match status" value="1"/>
</dbReference>
<dbReference type="AlphaFoldDB" id="A0AA42M8F7"/>
<evidence type="ECO:0000256" key="2">
    <source>
        <dbReference type="ARBA" id="ARBA00022741"/>
    </source>
</evidence>
<evidence type="ECO:0000256" key="9">
    <source>
        <dbReference type="ARBA" id="ARBA00048988"/>
    </source>
</evidence>
<dbReference type="GO" id="GO:0043138">
    <property type="term" value="F:3'-5' DNA helicase activity"/>
    <property type="evidence" value="ECO:0007669"/>
    <property type="project" value="UniProtKB-EC"/>
</dbReference>
<dbReference type="SUPFAM" id="SSF52540">
    <property type="entry name" value="P-loop containing nucleoside triphosphate hydrolases"/>
    <property type="match status" value="1"/>
</dbReference>
<dbReference type="GO" id="GO:0005524">
    <property type="term" value="F:ATP binding"/>
    <property type="evidence" value="ECO:0007669"/>
    <property type="project" value="UniProtKB-UniRule"/>
</dbReference>
<dbReference type="InterPro" id="IPR013986">
    <property type="entry name" value="DExx_box_DNA_helicase_dom_sf"/>
</dbReference>
<dbReference type="PROSITE" id="PS51198">
    <property type="entry name" value="UVRD_HELICASE_ATP_BIND"/>
    <property type="match status" value="1"/>
</dbReference>
<comment type="caution">
    <text evidence="13">The sequence shown here is derived from an EMBL/GenBank/DDBJ whole genome shotgun (WGS) entry which is preliminary data.</text>
</comment>
<keyword evidence="4 10" id="KW-0347">Helicase</keyword>
<dbReference type="GO" id="GO:0005829">
    <property type="term" value="C:cytosol"/>
    <property type="evidence" value="ECO:0007669"/>
    <property type="project" value="TreeGrafter"/>
</dbReference>
<evidence type="ECO:0000256" key="5">
    <source>
        <dbReference type="ARBA" id="ARBA00022840"/>
    </source>
</evidence>